<accession>A0ABQ6EKL9</accession>
<dbReference type="InterPro" id="IPR006224">
    <property type="entry name" value="PsdUridine_synth_RluA-like_CS"/>
</dbReference>
<evidence type="ECO:0000256" key="1">
    <source>
        <dbReference type="SAM" id="Coils"/>
    </source>
</evidence>
<dbReference type="CDD" id="cd02869">
    <property type="entry name" value="PseudoU_synth_RluA_like"/>
    <property type="match status" value="1"/>
</dbReference>
<dbReference type="SUPFAM" id="SSF55120">
    <property type="entry name" value="Pseudouridine synthase"/>
    <property type="match status" value="1"/>
</dbReference>
<dbReference type="Pfam" id="PF00849">
    <property type="entry name" value="PseudoU_synth_2"/>
    <property type="match status" value="1"/>
</dbReference>
<organism evidence="3 4">
    <name type="scientific">Vibrio algivorus</name>
    <dbReference type="NCBI Taxonomy" id="1667024"/>
    <lineage>
        <taxon>Bacteria</taxon>
        <taxon>Pseudomonadati</taxon>
        <taxon>Pseudomonadota</taxon>
        <taxon>Gammaproteobacteria</taxon>
        <taxon>Vibrionales</taxon>
        <taxon>Vibrionaceae</taxon>
        <taxon>Vibrio</taxon>
    </lineage>
</organism>
<feature type="domain" description="Pseudouridine synthase RsuA/RluA-like" evidence="2">
    <location>
        <begin position="366"/>
        <end position="517"/>
    </location>
</feature>
<proteinExistence type="predicted"/>
<evidence type="ECO:0000259" key="2">
    <source>
        <dbReference type="Pfam" id="PF00849"/>
    </source>
</evidence>
<protein>
    <submittedName>
        <fullName evidence="3">Ribosomal large subunit pseudouridine synthase A</fullName>
    </submittedName>
</protein>
<sequence length="564" mass="64496">MTCFTPFSTDISHIALPETFTFPFCYEPHPLSQVAAEQLQQHLESQTDWQHDFGFEESSNEAGKMFGVLVVKNTQGKLGFVSAFSGKLADKNHLPHFVPPVFDMLTEGSFFLEGTAPINVMNHQIKQLEADPELALLQQTIRDFKQQAQQEMEALRLAIIESRKQRKALRKQAELHFQNQSLNDEALQAIFTDLSRQSVAEKAQQKNLKAHWQQQIEEVEQQLQQKIAVIEQLKQERKQQSAKLQQKLFSQYQFLNQEKKSKSLLDIFKDNTNPIPPAGSGECAAPKLLQYAFAQRFTPICLAEFWWGASPKSEIRQHKKFYPACQSKCQPILSHMLEGIELDDNPLLKNHAEGQEINIIYQDEAIVVVNKPAEFLSVPGVNVKDSVYTRLQALYPDVEGPFVLHRLDMSTSGLLVFALTKRANKSLQKQFITRSVEKRYVALLDGKLAGENGGIDLPLRGDLEDRPRQMVCFEHGKPAETHWQLIETLTINDQEKSKVYLYPKTGRTHQLRVHCAHQDGLKMPIIGDDLYGEKANRLHLHAQRLAFEHPYTKKKMVFEVNAEF</sequence>
<dbReference type="InterPro" id="IPR050188">
    <property type="entry name" value="RluA_PseudoU_synthase"/>
</dbReference>
<dbReference type="Gene3D" id="3.30.2350.10">
    <property type="entry name" value="Pseudouridine synthase"/>
    <property type="match status" value="1"/>
</dbReference>
<dbReference type="EMBL" id="BSPV01000003">
    <property type="protein sequence ID" value="GLT13554.1"/>
    <property type="molecule type" value="Genomic_DNA"/>
</dbReference>
<evidence type="ECO:0000313" key="3">
    <source>
        <dbReference type="EMBL" id="GLT13554.1"/>
    </source>
</evidence>
<comment type="caution">
    <text evidence="3">The sequence shown here is derived from an EMBL/GenBank/DDBJ whole genome shotgun (WGS) entry which is preliminary data.</text>
</comment>
<dbReference type="InterPro" id="IPR006145">
    <property type="entry name" value="PsdUridine_synth_RsuA/RluA"/>
</dbReference>
<gene>
    <name evidence="3" type="ORF">GCM10007931_05280</name>
</gene>
<name>A0ABQ6EKL9_9VIBR</name>
<feature type="coiled-coil region" evidence="1">
    <location>
        <begin position="202"/>
        <end position="243"/>
    </location>
</feature>
<dbReference type="InterPro" id="IPR020103">
    <property type="entry name" value="PsdUridine_synth_cat_dom_sf"/>
</dbReference>
<reference evidence="4" key="1">
    <citation type="journal article" date="2019" name="Int. J. Syst. Evol. Microbiol.">
        <title>The Global Catalogue of Microorganisms (GCM) 10K type strain sequencing project: providing services to taxonomists for standard genome sequencing and annotation.</title>
        <authorList>
            <consortium name="The Broad Institute Genomics Platform"/>
            <consortium name="The Broad Institute Genome Sequencing Center for Infectious Disease"/>
            <person name="Wu L."/>
            <person name="Ma J."/>
        </authorList>
    </citation>
    <scope>NUCLEOTIDE SEQUENCE [LARGE SCALE GENOMIC DNA]</scope>
    <source>
        <strain evidence="4">NBRC 111146</strain>
    </source>
</reference>
<feature type="coiled-coil region" evidence="1">
    <location>
        <begin position="134"/>
        <end position="172"/>
    </location>
</feature>
<keyword evidence="4" id="KW-1185">Reference proteome</keyword>
<evidence type="ECO:0000313" key="4">
    <source>
        <dbReference type="Proteomes" id="UP001157156"/>
    </source>
</evidence>
<dbReference type="PANTHER" id="PTHR21600:SF89">
    <property type="entry name" value="RIBOSOMAL LARGE SUBUNIT PSEUDOURIDINE SYNTHASE A"/>
    <property type="match status" value="1"/>
</dbReference>
<dbReference type="RefSeq" id="WP_089123959.1">
    <property type="nucleotide sequence ID" value="NZ_BSPV01000003.1"/>
</dbReference>
<dbReference type="PANTHER" id="PTHR21600">
    <property type="entry name" value="MITOCHONDRIAL RNA PSEUDOURIDINE SYNTHASE"/>
    <property type="match status" value="1"/>
</dbReference>
<dbReference type="Proteomes" id="UP001157156">
    <property type="component" value="Unassembled WGS sequence"/>
</dbReference>
<dbReference type="PROSITE" id="PS01129">
    <property type="entry name" value="PSI_RLU"/>
    <property type="match status" value="1"/>
</dbReference>
<keyword evidence="1" id="KW-0175">Coiled coil</keyword>